<gene>
    <name evidence="6" type="ORF">ACFOYY_04375</name>
</gene>
<dbReference type="PANTHER" id="PTHR43776">
    <property type="entry name" value="TRANSPORT ATP-BINDING PROTEIN"/>
    <property type="match status" value="1"/>
</dbReference>
<sequence length="323" mass="34789">MNVVEVEDLRVHFSRRRGVTVRAVDGVSFTVAPGETLGLAGESGSGKSTVARALLRITDPAGGRVRIGGRDIAGLRGAALKTFRRQMQMVYQDPYDSLDPRMRIGATVEEALIVRGLPAGQRPARVRELLERVGLPAALATRYPHELSGGQRQRVSIARALGVDPAVIACDEAVSALDVSVRAQILNLLKDLQEDSGLAYLFISHDLSTMRFAADRIAIMYLGRLVEIGTRDQVFGAPRHPYTQALLAAVPVPGARRTGPRVRLAGEPPSPADPPAGCAFHPRCPLAEEICRTVRPELAVKRGGQLTACHLAPEPERDSEVTP</sequence>
<evidence type="ECO:0000313" key="6">
    <source>
        <dbReference type="EMBL" id="MFC3979344.1"/>
    </source>
</evidence>
<dbReference type="Gene3D" id="3.40.50.300">
    <property type="entry name" value="P-loop containing nucleotide triphosphate hydrolases"/>
    <property type="match status" value="1"/>
</dbReference>
<dbReference type="InterPro" id="IPR003439">
    <property type="entry name" value="ABC_transporter-like_ATP-bd"/>
</dbReference>
<dbReference type="InterPro" id="IPR003593">
    <property type="entry name" value="AAA+_ATPase"/>
</dbReference>
<dbReference type="PROSITE" id="PS00211">
    <property type="entry name" value="ABC_TRANSPORTER_1"/>
    <property type="match status" value="1"/>
</dbReference>
<dbReference type="InterPro" id="IPR013563">
    <property type="entry name" value="Oligopep_ABC_C"/>
</dbReference>
<dbReference type="Proteomes" id="UP001595698">
    <property type="component" value="Unassembled WGS sequence"/>
</dbReference>
<dbReference type="InterPro" id="IPR027417">
    <property type="entry name" value="P-loop_NTPase"/>
</dbReference>
<keyword evidence="4 6" id="KW-0067">ATP-binding</keyword>
<comment type="similarity">
    <text evidence="1">Belongs to the ABC transporter superfamily.</text>
</comment>
<comment type="caution">
    <text evidence="6">The sequence shown here is derived from an EMBL/GenBank/DDBJ whole genome shotgun (WGS) entry which is preliminary data.</text>
</comment>
<feature type="domain" description="ABC transporter" evidence="5">
    <location>
        <begin position="4"/>
        <end position="247"/>
    </location>
</feature>
<evidence type="ECO:0000256" key="3">
    <source>
        <dbReference type="ARBA" id="ARBA00022741"/>
    </source>
</evidence>
<reference evidence="7" key="1">
    <citation type="journal article" date="2019" name="Int. J. Syst. Evol. Microbiol.">
        <title>The Global Catalogue of Microorganisms (GCM) 10K type strain sequencing project: providing services to taxonomists for standard genome sequencing and annotation.</title>
        <authorList>
            <consortium name="The Broad Institute Genomics Platform"/>
            <consortium name="The Broad Institute Genome Sequencing Center for Infectious Disease"/>
            <person name="Wu L."/>
            <person name="Ma J."/>
        </authorList>
    </citation>
    <scope>NUCLEOTIDE SEQUENCE [LARGE SCALE GENOMIC DNA]</scope>
    <source>
        <strain evidence="7">TBRC 7912</strain>
    </source>
</reference>
<dbReference type="CDD" id="cd03257">
    <property type="entry name" value="ABC_NikE_OppD_transporters"/>
    <property type="match status" value="1"/>
</dbReference>
<name>A0ABV8ETF3_9ACTN</name>
<evidence type="ECO:0000259" key="5">
    <source>
        <dbReference type="PROSITE" id="PS50893"/>
    </source>
</evidence>
<evidence type="ECO:0000313" key="7">
    <source>
        <dbReference type="Proteomes" id="UP001595698"/>
    </source>
</evidence>
<keyword evidence="2" id="KW-0813">Transport</keyword>
<dbReference type="SMART" id="SM00382">
    <property type="entry name" value="AAA"/>
    <property type="match status" value="1"/>
</dbReference>
<dbReference type="Pfam" id="PF08352">
    <property type="entry name" value="oligo_HPY"/>
    <property type="match status" value="1"/>
</dbReference>
<dbReference type="InterPro" id="IPR050319">
    <property type="entry name" value="ABC_transp_ATP-bind"/>
</dbReference>
<dbReference type="GO" id="GO:0005524">
    <property type="term" value="F:ATP binding"/>
    <property type="evidence" value="ECO:0007669"/>
    <property type="project" value="UniProtKB-KW"/>
</dbReference>
<keyword evidence="3" id="KW-0547">Nucleotide-binding</keyword>
<dbReference type="RefSeq" id="WP_352012052.1">
    <property type="nucleotide sequence ID" value="NZ_JBHSBC010000002.1"/>
</dbReference>
<organism evidence="6 7">
    <name type="scientific">Streptosporangium jomthongense</name>
    <dbReference type="NCBI Taxonomy" id="1193683"/>
    <lineage>
        <taxon>Bacteria</taxon>
        <taxon>Bacillati</taxon>
        <taxon>Actinomycetota</taxon>
        <taxon>Actinomycetes</taxon>
        <taxon>Streptosporangiales</taxon>
        <taxon>Streptosporangiaceae</taxon>
        <taxon>Streptosporangium</taxon>
    </lineage>
</organism>
<dbReference type="PANTHER" id="PTHR43776:SF7">
    <property type="entry name" value="D,D-DIPEPTIDE TRANSPORT ATP-BINDING PROTEIN DDPF-RELATED"/>
    <property type="match status" value="1"/>
</dbReference>
<dbReference type="SUPFAM" id="SSF52540">
    <property type="entry name" value="P-loop containing nucleoside triphosphate hydrolases"/>
    <property type="match status" value="1"/>
</dbReference>
<dbReference type="Pfam" id="PF00005">
    <property type="entry name" value="ABC_tran"/>
    <property type="match status" value="1"/>
</dbReference>
<proteinExistence type="inferred from homology"/>
<protein>
    <submittedName>
        <fullName evidence="6">ABC transporter ATP-binding protein</fullName>
    </submittedName>
</protein>
<accession>A0ABV8ETF3</accession>
<dbReference type="NCBIfam" id="TIGR01727">
    <property type="entry name" value="oligo_HPY"/>
    <property type="match status" value="1"/>
</dbReference>
<keyword evidence="7" id="KW-1185">Reference proteome</keyword>
<dbReference type="EMBL" id="JBHSBC010000002">
    <property type="protein sequence ID" value="MFC3979344.1"/>
    <property type="molecule type" value="Genomic_DNA"/>
</dbReference>
<dbReference type="InterPro" id="IPR017871">
    <property type="entry name" value="ABC_transporter-like_CS"/>
</dbReference>
<evidence type="ECO:0000256" key="2">
    <source>
        <dbReference type="ARBA" id="ARBA00022448"/>
    </source>
</evidence>
<dbReference type="PROSITE" id="PS50893">
    <property type="entry name" value="ABC_TRANSPORTER_2"/>
    <property type="match status" value="1"/>
</dbReference>
<evidence type="ECO:0000256" key="4">
    <source>
        <dbReference type="ARBA" id="ARBA00022840"/>
    </source>
</evidence>
<evidence type="ECO:0000256" key="1">
    <source>
        <dbReference type="ARBA" id="ARBA00005417"/>
    </source>
</evidence>